<organism evidence="1 2">
    <name type="scientific">Plasmopara halstedii</name>
    <name type="common">Downy mildew of sunflower</name>
    <dbReference type="NCBI Taxonomy" id="4781"/>
    <lineage>
        <taxon>Eukaryota</taxon>
        <taxon>Sar</taxon>
        <taxon>Stramenopiles</taxon>
        <taxon>Oomycota</taxon>
        <taxon>Peronosporomycetes</taxon>
        <taxon>Peronosporales</taxon>
        <taxon>Peronosporaceae</taxon>
        <taxon>Plasmopara</taxon>
    </lineage>
</organism>
<dbReference type="AlphaFoldDB" id="A0A0N7L710"/>
<protein>
    <submittedName>
        <fullName evidence="1">Uncharacterized protein</fullName>
    </submittedName>
</protein>
<dbReference type="RefSeq" id="XP_024582140.1">
    <property type="nucleotide sequence ID" value="XM_024716552.1"/>
</dbReference>
<sequence length="54" mass="6227">MVEPENDCRTYTFDQSRAKDVFTFKHAPVTEISPAPKYLVCFGPHGMLQYTPVY</sequence>
<dbReference type="GeneID" id="36397100"/>
<evidence type="ECO:0000313" key="1">
    <source>
        <dbReference type="EMBL" id="CEG45771.1"/>
    </source>
</evidence>
<dbReference type="EMBL" id="CCYD01001640">
    <property type="protein sequence ID" value="CEG45771.1"/>
    <property type="molecule type" value="Genomic_DNA"/>
</dbReference>
<reference evidence="2" key="1">
    <citation type="submission" date="2014-09" db="EMBL/GenBank/DDBJ databases">
        <authorList>
            <person name="Sharma Rahul"/>
            <person name="Thines Marco"/>
        </authorList>
    </citation>
    <scope>NUCLEOTIDE SEQUENCE [LARGE SCALE GENOMIC DNA]</scope>
</reference>
<proteinExistence type="predicted"/>
<keyword evidence="2" id="KW-1185">Reference proteome</keyword>
<evidence type="ECO:0000313" key="2">
    <source>
        <dbReference type="Proteomes" id="UP000054928"/>
    </source>
</evidence>
<dbReference type="Proteomes" id="UP000054928">
    <property type="component" value="Unassembled WGS sequence"/>
</dbReference>
<name>A0A0N7L710_PLAHL</name>
<accession>A0A0N7L710</accession>